<evidence type="ECO:0000256" key="1">
    <source>
        <dbReference type="ARBA" id="ARBA00004613"/>
    </source>
</evidence>
<dbReference type="GO" id="GO:0005576">
    <property type="term" value="C:extracellular region"/>
    <property type="evidence" value="ECO:0007669"/>
    <property type="project" value="UniProtKB-SubCell"/>
</dbReference>
<evidence type="ECO:0000256" key="2">
    <source>
        <dbReference type="ARBA" id="ARBA00005581"/>
    </source>
</evidence>
<evidence type="ECO:0000256" key="3">
    <source>
        <dbReference type="ARBA" id="ARBA00022471"/>
    </source>
</evidence>
<feature type="signal peptide" evidence="6">
    <location>
        <begin position="1"/>
        <end position="25"/>
    </location>
</feature>
<accession>A0A0L9U431</accession>
<dbReference type="OMA" id="NICHTWN"/>
<dbReference type="Proteomes" id="UP000053144">
    <property type="component" value="Chromosome 3"/>
</dbReference>
<dbReference type="Pfam" id="PF05938">
    <property type="entry name" value="Self-incomp_S1"/>
    <property type="match status" value="1"/>
</dbReference>
<protein>
    <recommendedName>
        <fullName evidence="6">S-protein homolog</fullName>
    </recommendedName>
</protein>
<dbReference type="InterPro" id="IPR010264">
    <property type="entry name" value="Self-incomp_S1"/>
</dbReference>
<comment type="similarity">
    <text evidence="2 6">Belongs to the plant self-incompatibility (S1) protein family.</text>
</comment>
<keyword evidence="5 6" id="KW-0732">Signal</keyword>
<evidence type="ECO:0000313" key="7">
    <source>
        <dbReference type="EMBL" id="KOM37164.1"/>
    </source>
</evidence>
<sequence length="128" mass="14897">MSAFSKSVLFLSMLTVLSWNSSVLGEIVSIRNTMKGKETLNLHCKSKDDDLGQHVLQFNQTFQWKFNPSVFADTLFFCSFQWGNSALVRYDVYVEDRDEGICKVCLWYVKEDGLCRQESNHLSCYKWN</sequence>
<evidence type="ECO:0000313" key="8">
    <source>
        <dbReference type="Proteomes" id="UP000053144"/>
    </source>
</evidence>
<feature type="chain" id="PRO_5025087125" description="S-protein homolog" evidence="6">
    <location>
        <begin position="26"/>
        <end position="128"/>
    </location>
</feature>
<dbReference type="PANTHER" id="PTHR31232:SF43">
    <property type="entry name" value="S-PROTEIN HOMOLOG 29-RELATED"/>
    <property type="match status" value="1"/>
</dbReference>
<evidence type="ECO:0000256" key="5">
    <source>
        <dbReference type="ARBA" id="ARBA00022729"/>
    </source>
</evidence>
<comment type="subcellular location">
    <subcellularLocation>
        <location evidence="1 6">Secreted</location>
    </subcellularLocation>
</comment>
<evidence type="ECO:0000256" key="6">
    <source>
        <dbReference type="RuleBase" id="RU367044"/>
    </source>
</evidence>
<organism evidence="7 8">
    <name type="scientific">Phaseolus angularis</name>
    <name type="common">Azuki bean</name>
    <name type="synonym">Vigna angularis</name>
    <dbReference type="NCBI Taxonomy" id="3914"/>
    <lineage>
        <taxon>Eukaryota</taxon>
        <taxon>Viridiplantae</taxon>
        <taxon>Streptophyta</taxon>
        <taxon>Embryophyta</taxon>
        <taxon>Tracheophyta</taxon>
        <taxon>Spermatophyta</taxon>
        <taxon>Magnoliopsida</taxon>
        <taxon>eudicotyledons</taxon>
        <taxon>Gunneridae</taxon>
        <taxon>Pentapetalae</taxon>
        <taxon>rosids</taxon>
        <taxon>fabids</taxon>
        <taxon>Fabales</taxon>
        <taxon>Fabaceae</taxon>
        <taxon>Papilionoideae</taxon>
        <taxon>50 kb inversion clade</taxon>
        <taxon>NPAAA clade</taxon>
        <taxon>indigoferoid/millettioid clade</taxon>
        <taxon>Phaseoleae</taxon>
        <taxon>Vigna</taxon>
    </lineage>
</organism>
<evidence type="ECO:0000256" key="4">
    <source>
        <dbReference type="ARBA" id="ARBA00022525"/>
    </source>
</evidence>
<reference evidence="8" key="1">
    <citation type="journal article" date="2015" name="Proc. Natl. Acad. Sci. U.S.A.">
        <title>Genome sequencing of adzuki bean (Vigna angularis) provides insight into high starch and low fat accumulation and domestication.</title>
        <authorList>
            <person name="Yang K."/>
            <person name="Tian Z."/>
            <person name="Chen C."/>
            <person name="Luo L."/>
            <person name="Zhao B."/>
            <person name="Wang Z."/>
            <person name="Yu L."/>
            <person name="Li Y."/>
            <person name="Sun Y."/>
            <person name="Li W."/>
            <person name="Chen Y."/>
            <person name="Li Y."/>
            <person name="Zhang Y."/>
            <person name="Ai D."/>
            <person name="Zhao J."/>
            <person name="Shang C."/>
            <person name="Ma Y."/>
            <person name="Wu B."/>
            <person name="Wang M."/>
            <person name="Gao L."/>
            <person name="Sun D."/>
            <person name="Zhang P."/>
            <person name="Guo F."/>
            <person name="Wang W."/>
            <person name="Li Y."/>
            <person name="Wang J."/>
            <person name="Varshney R.K."/>
            <person name="Wang J."/>
            <person name="Ling H.Q."/>
            <person name="Wan P."/>
        </authorList>
    </citation>
    <scope>NUCLEOTIDE SEQUENCE</scope>
    <source>
        <strain evidence="8">cv. Jingnong 6</strain>
    </source>
</reference>
<proteinExistence type="inferred from homology"/>
<dbReference type="PANTHER" id="PTHR31232">
    <property type="match status" value="1"/>
</dbReference>
<dbReference type="EMBL" id="CM003373">
    <property type="protein sequence ID" value="KOM37164.1"/>
    <property type="molecule type" value="Genomic_DNA"/>
</dbReference>
<keyword evidence="3 6" id="KW-0713">Self-incompatibility</keyword>
<dbReference type="AlphaFoldDB" id="A0A0L9U431"/>
<dbReference type="GO" id="GO:0060320">
    <property type="term" value="P:rejection of self pollen"/>
    <property type="evidence" value="ECO:0007669"/>
    <property type="project" value="UniProtKB-KW"/>
</dbReference>
<dbReference type="Gramene" id="KOM37164">
    <property type="protein sequence ID" value="KOM37164"/>
    <property type="gene ID" value="LR48_Vigan03g054500"/>
</dbReference>
<keyword evidence="4 6" id="KW-0964">Secreted</keyword>
<gene>
    <name evidence="7" type="ORF">LR48_Vigan03g054500</name>
</gene>
<name>A0A0L9U431_PHAAN</name>